<reference evidence="2 3" key="1">
    <citation type="submission" date="2016-10" db="EMBL/GenBank/DDBJ databases">
        <authorList>
            <person name="de Groot N.N."/>
        </authorList>
    </citation>
    <scope>NUCLEOTIDE SEQUENCE [LARGE SCALE GENOMIC DNA]</scope>
    <source>
        <strain evidence="2 3">IBRC-M10015</strain>
    </source>
</reference>
<protein>
    <submittedName>
        <fullName evidence="2">Uncharacterized protein</fullName>
    </submittedName>
</protein>
<name>A0A1G8YBB2_9EURY</name>
<accession>A0A1G8YBB2</accession>
<feature type="compositionally biased region" description="Low complexity" evidence="1">
    <location>
        <begin position="23"/>
        <end position="33"/>
    </location>
</feature>
<evidence type="ECO:0000313" key="3">
    <source>
        <dbReference type="Proteomes" id="UP000198856"/>
    </source>
</evidence>
<evidence type="ECO:0000256" key="1">
    <source>
        <dbReference type="SAM" id="MobiDB-lite"/>
    </source>
</evidence>
<dbReference type="OrthoDB" id="274254at2157"/>
<evidence type="ECO:0000313" key="2">
    <source>
        <dbReference type="EMBL" id="SDK00011.1"/>
    </source>
</evidence>
<gene>
    <name evidence="2" type="ORF">SAMN05216226_11412</name>
</gene>
<proteinExistence type="predicted"/>
<feature type="region of interest" description="Disordered" evidence="1">
    <location>
        <begin position="1"/>
        <end position="65"/>
    </location>
</feature>
<sequence length="164" mass="17397">MATLAGGALAGCLGGNSNPPETPTSTPDPTESTADATPEWVSANCDTAPDTDELPDPPETRTSERVVDYVTEFERTYVVATDDSYDAVADISVTTVEETGDGYRVALAVEGRAETPGENETPQPADATSHRATYRLSSDHLLRKHQGYAAGRTLSEDCWTVGTD</sequence>
<dbReference type="EMBL" id="FNFC01000014">
    <property type="protein sequence ID" value="SDK00011.1"/>
    <property type="molecule type" value="Genomic_DNA"/>
</dbReference>
<dbReference type="RefSeq" id="WP_143414171.1">
    <property type="nucleotide sequence ID" value="NZ_FNFC01000014.1"/>
</dbReference>
<dbReference type="Proteomes" id="UP000198856">
    <property type="component" value="Unassembled WGS sequence"/>
</dbReference>
<dbReference type="AlphaFoldDB" id="A0A1G8YBB2"/>
<keyword evidence="3" id="KW-1185">Reference proteome</keyword>
<dbReference type="STRING" id="890420.SAMN05216226_11412"/>
<organism evidence="2 3">
    <name type="scientific">Halovenus aranensis</name>
    <dbReference type="NCBI Taxonomy" id="890420"/>
    <lineage>
        <taxon>Archaea</taxon>
        <taxon>Methanobacteriati</taxon>
        <taxon>Methanobacteriota</taxon>
        <taxon>Stenosarchaea group</taxon>
        <taxon>Halobacteria</taxon>
        <taxon>Halobacteriales</taxon>
        <taxon>Haloarculaceae</taxon>
        <taxon>Halovenus</taxon>
    </lineage>
</organism>